<dbReference type="EMBL" id="NAJN01000165">
    <property type="protein sequence ID" value="TKA77919.1"/>
    <property type="molecule type" value="Genomic_DNA"/>
</dbReference>
<reference evidence="2 3" key="1">
    <citation type="submission" date="2017-03" db="EMBL/GenBank/DDBJ databases">
        <title>Genomes of endolithic fungi from Antarctica.</title>
        <authorList>
            <person name="Coleine C."/>
            <person name="Masonjones S."/>
            <person name="Stajich J.E."/>
        </authorList>
    </citation>
    <scope>NUCLEOTIDE SEQUENCE [LARGE SCALE GENOMIC DNA]</scope>
    <source>
        <strain evidence="2 3">CCFEE 5187</strain>
    </source>
</reference>
<evidence type="ECO:0008006" key="4">
    <source>
        <dbReference type="Google" id="ProtNLM"/>
    </source>
</evidence>
<keyword evidence="1" id="KW-0812">Transmembrane</keyword>
<evidence type="ECO:0000313" key="2">
    <source>
        <dbReference type="EMBL" id="TKA77919.1"/>
    </source>
</evidence>
<keyword evidence="3" id="KW-1185">Reference proteome</keyword>
<evidence type="ECO:0000313" key="3">
    <source>
        <dbReference type="Proteomes" id="UP000308768"/>
    </source>
</evidence>
<keyword evidence="1" id="KW-1133">Transmembrane helix</keyword>
<gene>
    <name evidence="2" type="ORF">B0A49_05466</name>
</gene>
<organism evidence="2 3">
    <name type="scientific">Cryomyces minteri</name>
    <dbReference type="NCBI Taxonomy" id="331657"/>
    <lineage>
        <taxon>Eukaryota</taxon>
        <taxon>Fungi</taxon>
        <taxon>Dikarya</taxon>
        <taxon>Ascomycota</taxon>
        <taxon>Pezizomycotina</taxon>
        <taxon>Dothideomycetes</taxon>
        <taxon>Dothideomycetes incertae sedis</taxon>
        <taxon>Cryomyces</taxon>
    </lineage>
</organism>
<dbReference type="OrthoDB" id="3692311at2759"/>
<sequence>MPIGLIVKIALCIVANHRGSQRKGAILWGADLDLLTKFLSQIDSQLPTAFTILFVTTMTTLLKRFALWRAQRGDASVATLEQYQASVSLPSTLKAALSLRAFTLRSLGLILVWCFYYLGSQASSREFTLVSSDPYEIFPVWVPKLNASQHFSNGVPPMDLATINSVLMKDLVTASTPSPGNLPRYDLRGNPFVPTLDSLLTKRDKTPFDDDQLFKSFLKNLALSTGLPPDNNTSSQLEYVWLGRDSVLAENTSLVNLTQSLRRPHGWSEELWGDGSFYASLLLQNAINTYYMLYLKQAVIFSDFSLLESDATDKRVLYDTVKQSGNWTVSWMHGAEYLPAYRMNVPWIVIDFISCSVLLTAAVVAALLRRQTLAPDIFGYVSSITRENPLIPLPDGGSSLSGMERARKTKDVKIHIADVSQHGEVGRLSLTVGSVQ</sequence>
<dbReference type="AlphaFoldDB" id="A0A4V5NIS6"/>
<protein>
    <recommendedName>
        <fullName evidence="4">Transmembrane protein</fullName>
    </recommendedName>
</protein>
<feature type="transmembrane region" description="Helical" evidence="1">
    <location>
        <begin position="347"/>
        <end position="368"/>
    </location>
</feature>
<evidence type="ECO:0000256" key="1">
    <source>
        <dbReference type="SAM" id="Phobius"/>
    </source>
</evidence>
<comment type="caution">
    <text evidence="2">The sequence shown here is derived from an EMBL/GenBank/DDBJ whole genome shotgun (WGS) entry which is preliminary data.</text>
</comment>
<dbReference type="Proteomes" id="UP000308768">
    <property type="component" value="Unassembled WGS sequence"/>
</dbReference>
<name>A0A4V5NIS6_9PEZI</name>
<keyword evidence="1" id="KW-0472">Membrane</keyword>
<proteinExistence type="predicted"/>
<accession>A0A4V5NIS6</accession>